<evidence type="ECO:0008006" key="3">
    <source>
        <dbReference type="Google" id="ProtNLM"/>
    </source>
</evidence>
<protein>
    <recommendedName>
        <fullName evidence="3">Mannose-6-phosphate isomerase</fullName>
    </recommendedName>
</protein>
<sequence>METTEKVSLAEKALEQGKGILRLTPTWVPRSFCVPGRRIKLHPDDYYVLGGERGGIDERWFSSTTPAKNGPLTGENEGLSHIVYKDEDGQEVQFLLKDAVDELKGELIGDRLWNEYQSWPMYSKFFDNMGPLPHHLHHNDEQAALIGQLGKPEAYYFPPQVNNHGGDFPYTFFGIAPGTTKEEIKECLKNFTKGDNKITNFSSAYRLEPGTGWDVPPGLLHAPGSMCTYEPQKASDVFAMYQSLVNEAIIPEELLWNGTPKDRVGDYDQLMEAIDWDLNTDPQMMTNRFMRPKPVHDEEEMKAAGYREVWVCYKNEAFSAKELTVFPGQTVTINDSAAYGLIMMQGHGKMGVWDIETPTMIRYGQLTNDEFFVSEKAAVEGVTITNHSTTDPIVMLKHFGPLNPDLVL</sequence>
<comment type="caution">
    <text evidence="1">The sequence shown here is derived from an EMBL/GenBank/DDBJ whole genome shotgun (WGS) entry which is preliminary data.</text>
</comment>
<dbReference type="InterPro" id="IPR014710">
    <property type="entry name" value="RmlC-like_jellyroll"/>
</dbReference>
<keyword evidence="2" id="KW-1185">Reference proteome</keyword>
<evidence type="ECO:0000313" key="2">
    <source>
        <dbReference type="Proteomes" id="UP000474175"/>
    </source>
</evidence>
<dbReference type="AlphaFoldDB" id="A0A6L9LF16"/>
<dbReference type="Proteomes" id="UP000474175">
    <property type="component" value="Unassembled WGS sequence"/>
</dbReference>
<evidence type="ECO:0000313" key="1">
    <source>
        <dbReference type="EMBL" id="NDU99205.1"/>
    </source>
</evidence>
<proteinExistence type="predicted"/>
<dbReference type="Gene3D" id="2.60.120.10">
    <property type="entry name" value="Jelly Rolls"/>
    <property type="match status" value="1"/>
</dbReference>
<accession>A0A6L9LF16</accession>
<gene>
    <name evidence="1" type="ORF">GK108_30280</name>
</gene>
<dbReference type="InterPro" id="IPR011051">
    <property type="entry name" value="RmlC_Cupin_sf"/>
</dbReference>
<dbReference type="EMBL" id="JAAFZH010000025">
    <property type="protein sequence ID" value="NDU99205.1"/>
    <property type="molecule type" value="Genomic_DNA"/>
</dbReference>
<organism evidence="1 2">
    <name type="scientific">Spirosoma terrae</name>
    <dbReference type="NCBI Taxonomy" id="1968276"/>
    <lineage>
        <taxon>Bacteria</taxon>
        <taxon>Pseudomonadati</taxon>
        <taxon>Bacteroidota</taxon>
        <taxon>Cytophagia</taxon>
        <taxon>Cytophagales</taxon>
        <taxon>Cytophagaceae</taxon>
        <taxon>Spirosoma</taxon>
    </lineage>
</organism>
<dbReference type="RefSeq" id="WP_163955338.1">
    <property type="nucleotide sequence ID" value="NZ_JAAFZH010000025.1"/>
</dbReference>
<reference evidence="1 2" key="1">
    <citation type="submission" date="2020-02" db="EMBL/GenBank/DDBJ databases">
        <title>Draft genome sequence of two Spirosoma agri KCTC 52727 and Spirosoma terrae KCTC 52035.</title>
        <authorList>
            <person name="Rojas J."/>
            <person name="Ambika Manirajan B."/>
            <person name="Suarez C."/>
            <person name="Ratering S."/>
            <person name="Schnell S."/>
        </authorList>
    </citation>
    <scope>NUCLEOTIDE SEQUENCE [LARGE SCALE GENOMIC DNA]</scope>
    <source>
        <strain evidence="1 2">KCTC 52035</strain>
    </source>
</reference>
<dbReference type="SUPFAM" id="SSF51182">
    <property type="entry name" value="RmlC-like cupins"/>
    <property type="match status" value="1"/>
</dbReference>
<name>A0A6L9LF16_9BACT</name>